<evidence type="ECO:0000313" key="1">
    <source>
        <dbReference type="EMBL" id="MCK8678899.1"/>
    </source>
</evidence>
<accession>A0ABT0IC53</accession>
<dbReference type="RefSeq" id="WP_248634544.1">
    <property type="nucleotide sequence ID" value="NZ_JALPTH010000014.1"/>
</dbReference>
<dbReference type="Proteomes" id="UP001522868">
    <property type="component" value="Unassembled WGS sequence"/>
</dbReference>
<name>A0ABT0IC53_9ACTN</name>
<dbReference type="EMBL" id="JALPTH010000014">
    <property type="protein sequence ID" value="MCK8678899.1"/>
    <property type="molecule type" value="Genomic_DNA"/>
</dbReference>
<reference evidence="1 2" key="1">
    <citation type="submission" date="2022-04" db="EMBL/GenBank/DDBJ databases">
        <title>Streptomyces sp. nov. LCR6-01 isolated from Lichen of Dirinaria sp.</title>
        <authorList>
            <person name="Kanchanasin P."/>
            <person name="Tanasupawat S."/>
            <person name="Phongsopitanun W."/>
        </authorList>
    </citation>
    <scope>NUCLEOTIDE SEQUENCE [LARGE SCALE GENOMIC DNA]</scope>
    <source>
        <strain evidence="1 2">LCR6-01</strain>
    </source>
</reference>
<gene>
    <name evidence="1" type="ORF">M1O15_16165</name>
</gene>
<comment type="caution">
    <text evidence="1">The sequence shown here is derived from an EMBL/GenBank/DDBJ whole genome shotgun (WGS) entry which is preliminary data.</text>
</comment>
<organism evidence="1 2">
    <name type="scientific">Streptomyces lichenis</name>
    <dbReference type="NCBI Taxonomy" id="2306967"/>
    <lineage>
        <taxon>Bacteria</taxon>
        <taxon>Bacillati</taxon>
        <taxon>Actinomycetota</taxon>
        <taxon>Actinomycetes</taxon>
        <taxon>Kitasatosporales</taxon>
        <taxon>Streptomycetaceae</taxon>
        <taxon>Streptomyces</taxon>
    </lineage>
</organism>
<evidence type="ECO:0000313" key="2">
    <source>
        <dbReference type="Proteomes" id="UP001522868"/>
    </source>
</evidence>
<proteinExistence type="predicted"/>
<keyword evidence="2" id="KW-1185">Reference proteome</keyword>
<dbReference type="Pfam" id="PF17196">
    <property type="entry name" value="DUF5133"/>
    <property type="match status" value="1"/>
</dbReference>
<sequence>MLRAHPATLRNLVERYEALRRLPAEAGPGGAEARQRLEDAAYTLCVTMGTRDPEAALSAARARLSADATLPTSRGTGPR</sequence>
<protein>
    <submittedName>
        <fullName evidence="1">DUF5133 domain-containing protein</fullName>
    </submittedName>
</protein>
<dbReference type="InterPro" id="IPR033457">
    <property type="entry name" value="DUF5133"/>
</dbReference>